<feature type="compositionally biased region" description="Basic residues" evidence="1">
    <location>
        <begin position="174"/>
        <end position="185"/>
    </location>
</feature>
<keyword evidence="3" id="KW-1185">Reference proteome</keyword>
<evidence type="ECO:0000313" key="3">
    <source>
        <dbReference type="Proteomes" id="UP001218188"/>
    </source>
</evidence>
<feature type="region of interest" description="Disordered" evidence="1">
    <location>
        <begin position="422"/>
        <end position="451"/>
    </location>
</feature>
<evidence type="ECO:0000313" key="2">
    <source>
        <dbReference type="EMBL" id="KAJ7030256.1"/>
    </source>
</evidence>
<dbReference type="Proteomes" id="UP001218188">
    <property type="component" value="Unassembled WGS sequence"/>
</dbReference>
<reference evidence="2" key="1">
    <citation type="submission" date="2023-03" db="EMBL/GenBank/DDBJ databases">
        <title>Massive genome expansion in bonnet fungi (Mycena s.s.) driven by repeated elements and novel gene families across ecological guilds.</title>
        <authorList>
            <consortium name="Lawrence Berkeley National Laboratory"/>
            <person name="Harder C.B."/>
            <person name="Miyauchi S."/>
            <person name="Viragh M."/>
            <person name="Kuo A."/>
            <person name="Thoen E."/>
            <person name="Andreopoulos B."/>
            <person name="Lu D."/>
            <person name="Skrede I."/>
            <person name="Drula E."/>
            <person name="Henrissat B."/>
            <person name="Morin E."/>
            <person name="Kohler A."/>
            <person name="Barry K."/>
            <person name="LaButti K."/>
            <person name="Morin E."/>
            <person name="Salamov A."/>
            <person name="Lipzen A."/>
            <person name="Mereny Z."/>
            <person name="Hegedus B."/>
            <person name="Baldrian P."/>
            <person name="Stursova M."/>
            <person name="Weitz H."/>
            <person name="Taylor A."/>
            <person name="Grigoriev I.V."/>
            <person name="Nagy L.G."/>
            <person name="Martin F."/>
            <person name="Kauserud H."/>
        </authorList>
    </citation>
    <scope>NUCLEOTIDE SEQUENCE</scope>
    <source>
        <strain evidence="2">CBHHK200</strain>
    </source>
</reference>
<feature type="region of interest" description="Disordered" evidence="1">
    <location>
        <begin position="21"/>
        <end position="80"/>
    </location>
</feature>
<comment type="caution">
    <text evidence="2">The sequence shown here is derived from an EMBL/GenBank/DDBJ whole genome shotgun (WGS) entry which is preliminary data.</text>
</comment>
<feature type="compositionally biased region" description="Pro residues" evidence="1">
    <location>
        <begin position="250"/>
        <end position="259"/>
    </location>
</feature>
<proteinExistence type="predicted"/>
<dbReference type="AlphaFoldDB" id="A0AAD6SLQ5"/>
<feature type="compositionally biased region" description="Polar residues" evidence="1">
    <location>
        <begin position="232"/>
        <end position="245"/>
    </location>
</feature>
<organism evidence="2 3">
    <name type="scientific">Mycena alexandri</name>
    <dbReference type="NCBI Taxonomy" id="1745969"/>
    <lineage>
        <taxon>Eukaryota</taxon>
        <taxon>Fungi</taxon>
        <taxon>Dikarya</taxon>
        <taxon>Basidiomycota</taxon>
        <taxon>Agaricomycotina</taxon>
        <taxon>Agaricomycetes</taxon>
        <taxon>Agaricomycetidae</taxon>
        <taxon>Agaricales</taxon>
        <taxon>Marasmiineae</taxon>
        <taxon>Mycenaceae</taxon>
        <taxon>Mycena</taxon>
    </lineage>
</organism>
<feature type="compositionally biased region" description="Basic and acidic residues" evidence="1">
    <location>
        <begin position="436"/>
        <end position="451"/>
    </location>
</feature>
<feature type="region of interest" description="Disordered" evidence="1">
    <location>
        <begin position="378"/>
        <end position="407"/>
    </location>
</feature>
<feature type="compositionally biased region" description="Polar residues" evidence="1">
    <location>
        <begin position="380"/>
        <end position="396"/>
    </location>
</feature>
<feature type="compositionally biased region" description="Basic and acidic residues" evidence="1">
    <location>
        <begin position="56"/>
        <end position="67"/>
    </location>
</feature>
<dbReference type="EMBL" id="JARJCM010000092">
    <property type="protein sequence ID" value="KAJ7030256.1"/>
    <property type="molecule type" value="Genomic_DNA"/>
</dbReference>
<accession>A0AAD6SLQ5</accession>
<gene>
    <name evidence="2" type="ORF">C8F04DRAFT_1186890</name>
</gene>
<protein>
    <submittedName>
        <fullName evidence="2">Uncharacterized protein</fullName>
    </submittedName>
</protein>
<feature type="region of interest" description="Disordered" evidence="1">
    <location>
        <begin position="165"/>
        <end position="190"/>
    </location>
</feature>
<feature type="region of interest" description="Disordered" evidence="1">
    <location>
        <begin position="208"/>
        <end position="262"/>
    </location>
</feature>
<sequence length="572" mass="63209">MVLSRIVTMHARTHPARVHSTPAVAVNPPDSVSLGIPDHCRTSPRGPSTMQARPRPRPEIDHRERTRPSPAHPLGNVSAAPSAYQHCTYSISRNARTRTGTTYSLRAAPHSLSPPAPHLAPHLAPRFAPGFTPPRVWSCRHTSTRQKNAMEKKRRRVYAHITAPAHQSTSLSHLRARPHPHRPRHSPLYTHREPLLSTPYVSGAVDLPHVRPSPRTRDSPKQHVGLDACRTWPTSSPLRASYSHTARSPPASPSAPSPLRPQSLVLAGGAAAEAGGDGCAGQGRVRMGKGGVVSVRPTRIVIHRGALSGARRHVLQVQRSALIVYGNRARVPSDIVLRWCGTHEHKIREPVTKSQWGTRGGVHLHQRDRGVERIGELKQSWDNGSMNNRGRTQANSAPRRAWRKQVTAQGIIRRPRHECVEKLPSDNYREHKRSRAEHQDGREGDTQLRDPTDSALELQRVGGQDSAKPTENPRICLLWRLQFLAAHDPALNCSFTVRFKLIRIQVQSRPELTETCTDSSGRPRAQTAFVRRGSNRTAKGLEKGALFGLEADSANGQTKPLSSSSHIFPVLT</sequence>
<name>A0AAD6SLQ5_9AGAR</name>
<evidence type="ECO:0000256" key="1">
    <source>
        <dbReference type="SAM" id="MobiDB-lite"/>
    </source>
</evidence>